<dbReference type="OrthoDB" id="2020560at2759"/>
<dbReference type="InterPro" id="IPR043502">
    <property type="entry name" value="DNA/RNA_pol_sf"/>
</dbReference>
<feature type="non-terminal residue" evidence="2">
    <location>
        <position position="1"/>
    </location>
</feature>
<name>A0A371HIR3_MUCPR</name>
<dbReference type="EMBL" id="QJKJ01002500">
    <property type="protein sequence ID" value="RDY02604.1"/>
    <property type="molecule type" value="Genomic_DNA"/>
</dbReference>
<organism evidence="2 3">
    <name type="scientific">Mucuna pruriens</name>
    <name type="common">Velvet bean</name>
    <name type="synonym">Dolichos pruriens</name>
    <dbReference type="NCBI Taxonomy" id="157652"/>
    <lineage>
        <taxon>Eukaryota</taxon>
        <taxon>Viridiplantae</taxon>
        <taxon>Streptophyta</taxon>
        <taxon>Embryophyta</taxon>
        <taxon>Tracheophyta</taxon>
        <taxon>Spermatophyta</taxon>
        <taxon>Magnoliopsida</taxon>
        <taxon>eudicotyledons</taxon>
        <taxon>Gunneridae</taxon>
        <taxon>Pentapetalae</taxon>
        <taxon>rosids</taxon>
        <taxon>fabids</taxon>
        <taxon>Fabales</taxon>
        <taxon>Fabaceae</taxon>
        <taxon>Papilionoideae</taxon>
        <taxon>50 kb inversion clade</taxon>
        <taxon>NPAAA clade</taxon>
        <taxon>indigoferoid/millettioid clade</taxon>
        <taxon>Phaseoleae</taxon>
        <taxon>Mucuna</taxon>
    </lineage>
</organism>
<accession>A0A371HIR3</accession>
<comment type="caution">
    <text evidence="2">The sequence shown here is derived from an EMBL/GenBank/DDBJ whole genome shotgun (WGS) entry which is preliminary data.</text>
</comment>
<dbReference type="PANTHER" id="PTHR34072">
    <property type="entry name" value="ENZYMATIC POLYPROTEIN-RELATED"/>
    <property type="match status" value="1"/>
</dbReference>
<dbReference type="PANTHER" id="PTHR34072:SF57">
    <property type="entry name" value="RNA-DIRECTED DNA POLYMERASE"/>
    <property type="match status" value="1"/>
</dbReference>
<proteinExistence type="predicted"/>
<evidence type="ECO:0000313" key="2">
    <source>
        <dbReference type="EMBL" id="RDY02604.1"/>
    </source>
</evidence>
<gene>
    <name evidence="2" type="ORF">CR513_13916</name>
</gene>
<sequence>HCVLERIRPRVDYAIVSFNLFDKRNTTKHALITCRQNCHASIQAATKEVDFVFDKACEDAFQEFKTRLTFTPILQAPNWKYLFKLMCDASNSVLGVVLGQQVGVSKQSM</sequence>
<dbReference type="SUPFAM" id="SSF56672">
    <property type="entry name" value="DNA/RNA polymerases"/>
    <property type="match status" value="1"/>
</dbReference>
<dbReference type="InterPro" id="IPR041577">
    <property type="entry name" value="RT_RNaseH_2"/>
</dbReference>
<evidence type="ECO:0000313" key="3">
    <source>
        <dbReference type="Proteomes" id="UP000257109"/>
    </source>
</evidence>
<feature type="domain" description="Reverse transcriptase/retrotransposon-derived protein RNase H-like" evidence="1">
    <location>
        <begin position="54"/>
        <end position="103"/>
    </location>
</feature>
<protein>
    <recommendedName>
        <fullName evidence="1">Reverse transcriptase/retrotransposon-derived protein RNase H-like domain-containing protein</fullName>
    </recommendedName>
</protein>
<dbReference type="Pfam" id="PF17919">
    <property type="entry name" value="RT_RNaseH_2"/>
    <property type="match status" value="1"/>
</dbReference>
<keyword evidence="3" id="KW-1185">Reference proteome</keyword>
<dbReference type="Proteomes" id="UP000257109">
    <property type="component" value="Unassembled WGS sequence"/>
</dbReference>
<reference evidence="2" key="1">
    <citation type="submission" date="2018-05" db="EMBL/GenBank/DDBJ databases">
        <title>Draft genome of Mucuna pruriens seed.</title>
        <authorList>
            <person name="Nnadi N.E."/>
            <person name="Vos R."/>
            <person name="Hasami M.H."/>
            <person name="Devisetty U.K."/>
            <person name="Aguiy J.C."/>
        </authorList>
    </citation>
    <scope>NUCLEOTIDE SEQUENCE [LARGE SCALE GENOMIC DNA]</scope>
    <source>
        <strain evidence="2">JCA_2017</strain>
    </source>
</reference>
<evidence type="ECO:0000259" key="1">
    <source>
        <dbReference type="Pfam" id="PF17919"/>
    </source>
</evidence>
<dbReference type="AlphaFoldDB" id="A0A371HIR3"/>
<feature type="non-terminal residue" evidence="2">
    <location>
        <position position="109"/>
    </location>
</feature>